<feature type="region of interest" description="Disordered" evidence="1">
    <location>
        <begin position="124"/>
        <end position="191"/>
    </location>
</feature>
<protein>
    <recommendedName>
        <fullName evidence="5">Secreted protein</fullName>
    </recommendedName>
</protein>
<dbReference type="EMBL" id="JARKHS020019494">
    <property type="protein sequence ID" value="KAK8771662.1"/>
    <property type="molecule type" value="Genomic_DNA"/>
</dbReference>
<feature type="compositionally biased region" description="Low complexity" evidence="1">
    <location>
        <begin position="32"/>
        <end position="54"/>
    </location>
</feature>
<accession>A0AAQ4EAQ1</accession>
<sequence>MRLAWLLLLALRALSAAAVPQRHELSNAIEDVSSASSVSAGSEEQPRGRQQQPRAPKDGAAVSRLLQVFGLREPRRRERHQQPPVYMLELYNATAGSGGITRSANKYNANLVRSFPDRGRCCSAHASSPSRGCVPRTRPTGDAIRKARCGSPESDHERLPARARLGHAEAHSVSPQRLRSSGKPRLDPWKL</sequence>
<comment type="caution">
    <text evidence="3">The sequence shown here is derived from an EMBL/GenBank/DDBJ whole genome shotgun (WGS) entry which is preliminary data.</text>
</comment>
<evidence type="ECO:0008006" key="5">
    <source>
        <dbReference type="Google" id="ProtNLM"/>
    </source>
</evidence>
<feature type="region of interest" description="Disordered" evidence="1">
    <location>
        <begin position="30"/>
        <end position="61"/>
    </location>
</feature>
<evidence type="ECO:0000256" key="1">
    <source>
        <dbReference type="SAM" id="MobiDB-lite"/>
    </source>
</evidence>
<keyword evidence="2" id="KW-0732">Signal</keyword>
<evidence type="ECO:0000256" key="2">
    <source>
        <dbReference type="SAM" id="SignalP"/>
    </source>
</evidence>
<evidence type="ECO:0000313" key="4">
    <source>
        <dbReference type="Proteomes" id="UP001321473"/>
    </source>
</evidence>
<dbReference type="Proteomes" id="UP001321473">
    <property type="component" value="Unassembled WGS sequence"/>
</dbReference>
<gene>
    <name evidence="3" type="ORF">V5799_025094</name>
</gene>
<organism evidence="3 4">
    <name type="scientific">Amblyomma americanum</name>
    <name type="common">Lone star tick</name>
    <dbReference type="NCBI Taxonomy" id="6943"/>
    <lineage>
        <taxon>Eukaryota</taxon>
        <taxon>Metazoa</taxon>
        <taxon>Ecdysozoa</taxon>
        <taxon>Arthropoda</taxon>
        <taxon>Chelicerata</taxon>
        <taxon>Arachnida</taxon>
        <taxon>Acari</taxon>
        <taxon>Parasitiformes</taxon>
        <taxon>Ixodida</taxon>
        <taxon>Ixodoidea</taxon>
        <taxon>Ixodidae</taxon>
        <taxon>Amblyomminae</taxon>
        <taxon>Amblyomma</taxon>
    </lineage>
</organism>
<name>A0AAQ4EAQ1_AMBAM</name>
<reference evidence="3 4" key="1">
    <citation type="journal article" date="2023" name="Arcadia Sci">
        <title>De novo assembly of a long-read Amblyomma americanum tick genome.</title>
        <authorList>
            <person name="Chou S."/>
            <person name="Poskanzer K.E."/>
            <person name="Rollins M."/>
            <person name="Thuy-Boun P.S."/>
        </authorList>
    </citation>
    <scope>NUCLEOTIDE SEQUENCE [LARGE SCALE GENOMIC DNA]</scope>
    <source>
        <strain evidence="3">F_SG_1</strain>
        <tissue evidence="3">Salivary glands</tissue>
    </source>
</reference>
<evidence type="ECO:0000313" key="3">
    <source>
        <dbReference type="EMBL" id="KAK8771662.1"/>
    </source>
</evidence>
<feature type="compositionally biased region" description="Basic and acidic residues" evidence="1">
    <location>
        <begin position="153"/>
        <end position="170"/>
    </location>
</feature>
<proteinExistence type="predicted"/>
<feature type="signal peptide" evidence="2">
    <location>
        <begin position="1"/>
        <end position="18"/>
    </location>
</feature>
<keyword evidence="4" id="KW-1185">Reference proteome</keyword>
<dbReference type="AlphaFoldDB" id="A0AAQ4EAQ1"/>
<feature type="chain" id="PRO_5043010954" description="Secreted protein" evidence="2">
    <location>
        <begin position="19"/>
        <end position="191"/>
    </location>
</feature>